<proteinExistence type="predicted"/>
<accession>A0AAD6BDI6</accession>
<keyword evidence="3" id="KW-1185">Reference proteome</keyword>
<gene>
    <name evidence="2" type="ORF">JOQ06_027142</name>
</gene>
<evidence type="ECO:0000313" key="3">
    <source>
        <dbReference type="Proteomes" id="UP001219934"/>
    </source>
</evidence>
<name>A0AAD6BDI6_9TELE</name>
<evidence type="ECO:0000256" key="1">
    <source>
        <dbReference type="SAM" id="Phobius"/>
    </source>
</evidence>
<feature type="transmembrane region" description="Helical" evidence="1">
    <location>
        <begin position="12"/>
        <end position="32"/>
    </location>
</feature>
<sequence>MLEGYSPVTQALLGTLFTWGLTAAGAALVFIFSSRQGAIFHSPYSSPTGSCVVLSLVEYQPEGGGEEEAVDIWASVMLPCCCQMRDGNEFPEALPVRNTS</sequence>
<evidence type="ECO:0008006" key="4">
    <source>
        <dbReference type="Google" id="ProtNLM"/>
    </source>
</evidence>
<dbReference type="EMBL" id="JAPTMU010000007">
    <property type="protein sequence ID" value="KAJ4940850.1"/>
    <property type="molecule type" value="Genomic_DNA"/>
</dbReference>
<dbReference type="Proteomes" id="UP001219934">
    <property type="component" value="Unassembled WGS sequence"/>
</dbReference>
<reference evidence="2" key="1">
    <citation type="submission" date="2022-11" db="EMBL/GenBank/DDBJ databases">
        <title>Chromosome-level genome of Pogonophryne albipinna.</title>
        <authorList>
            <person name="Jo E."/>
        </authorList>
    </citation>
    <scope>NUCLEOTIDE SEQUENCE</scope>
    <source>
        <strain evidence="2">SGF0006</strain>
        <tissue evidence="2">Muscle</tissue>
    </source>
</reference>
<comment type="caution">
    <text evidence="2">The sequence shown here is derived from an EMBL/GenBank/DDBJ whole genome shotgun (WGS) entry which is preliminary data.</text>
</comment>
<protein>
    <recommendedName>
        <fullName evidence="4">Zinc transporter ZIP11</fullName>
    </recommendedName>
</protein>
<evidence type="ECO:0000313" key="2">
    <source>
        <dbReference type="EMBL" id="KAJ4940850.1"/>
    </source>
</evidence>
<keyword evidence="1" id="KW-0472">Membrane</keyword>
<keyword evidence="1" id="KW-1133">Transmembrane helix</keyword>
<dbReference type="AlphaFoldDB" id="A0AAD6BDI6"/>
<organism evidence="2 3">
    <name type="scientific">Pogonophryne albipinna</name>
    <dbReference type="NCBI Taxonomy" id="1090488"/>
    <lineage>
        <taxon>Eukaryota</taxon>
        <taxon>Metazoa</taxon>
        <taxon>Chordata</taxon>
        <taxon>Craniata</taxon>
        <taxon>Vertebrata</taxon>
        <taxon>Euteleostomi</taxon>
        <taxon>Actinopterygii</taxon>
        <taxon>Neopterygii</taxon>
        <taxon>Teleostei</taxon>
        <taxon>Neoteleostei</taxon>
        <taxon>Acanthomorphata</taxon>
        <taxon>Eupercaria</taxon>
        <taxon>Perciformes</taxon>
        <taxon>Notothenioidei</taxon>
        <taxon>Pogonophryne</taxon>
    </lineage>
</organism>
<keyword evidence="1" id="KW-0812">Transmembrane</keyword>